<evidence type="ECO:0000313" key="1">
    <source>
        <dbReference type="EMBL" id="MBB1127281.1"/>
    </source>
</evidence>
<organism evidence="1 2">
    <name type="scientific">Thiospirillum jenense</name>
    <dbReference type="NCBI Taxonomy" id="1653858"/>
    <lineage>
        <taxon>Bacteria</taxon>
        <taxon>Pseudomonadati</taxon>
        <taxon>Pseudomonadota</taxon>
        <taxon>Gammaproteobacteria</taxon>
        <taxon>Chromatiales</taxon>
        <taxon>Chromatiaceae</taxon>
        <taxon>Thiospirillum</taxon>
    </lineage>
</organism>
<dbReference type="RefSeq" id="WP_182584907.1">
    <property type="nucleotide sequence ID" value="NZ_JABVCQ010000045.1"/>
</dbReference>
<name>A0A839HF44_9GAMM</name>
<gene>
    <name evidence="1" type="ORF">HUK38_13770</name>
</gene>
<keyword evidence="2" id="KW-1185">Reference proteome</keyword>
<protein>
    <submittedName>
        <fullName evidence="1">Segregation and condensation protein A</fullName>
    </submittedName>
</protein>
<accession>A0A839HF44</accession>
<reference evidence="1 2" key="1">
    <citation type="journal article" date="2020" name="Arch. Microbiol.">
        <title>The genome sequence of the giant phototrophic gammaproteobacterium Thiospirillum jenense gives insight into its physiological properties and phylogenetic relationships.</title>
        <authorList>
            <person name="Imhoff J.F."/>
            <person name="Meyer T.E."/>
            <person name="Kyndt J.A."/>
        </authorList>
    </citation>
    <scope>NUCLEOTIDE SEQUENCE [LARGE SCALE GENOMIC DNA]</scope>
    <source>
        <strain evidence="1 2">DSM 216</strain>
    </source>
</reference>
<evidence type="ECO:0000313" key="2">
    <source>
        <dbReference type="Proteomes" id="UP000548632"/>
    </source>
</evidence>
<dbReference type="EMBL" id="JABVCQ010000045">
    <property type="protein sequence ID" value="MBB1127281.1"/>
    <property type="molecule type" value="Genomic_DNA"/>
</dbReference>
<sequence>MLELSIEQQILIAMRKTLAAVVKDVTPLPGMKHPLSDSTIADIRACFALISAREQELARHDGRSRERPQYVDNAPSAQIIPLASLKRRTNQTDEH</sequence>
<dbReference type="AlphaFoldDB" id="A0A839HF44"/>
<comment type="caution">
    <text evidence="1">The sequence shown here is derived from an EMBL/GenBank/DDBJ whole genome shotgun (WGS) entry which is preliminary data.</text>
</comment>
<dbReference type="Proteomes" id="UP000548632">
    <property type="component" value="Unassembled WGS sequence"/>
</dbReference>
<proteinExistence type="predicted"/>